<reference evidence="3 4" key="1">
    <citation type="submission" date="2023-08" db="EMBL/GenBank/DDBJ databases">
        <title>Black Yeasts Isolated from many extreme environments.</title>
        <authorList>
            <person name="Coleine C."/>
            <person name="Stajich J.E."/>
            <person name="Selbmann L."/>
        </authorList>
    </citation>
    <scope>NUCLEOTIDE SEQUENCE [LARGE SCALE GENOMIC DNA]</scope>
    <source>
        <strain evidence="3 4">CCFEE 5910</strain>
    </source>
</reference>
<dbReference type="EMBL" id="JAVRRJ010000006">
    <property type="protein sequence ID" value="KAK5083922.1"/>
    <property type="molecule type" value="Genomic_DNA"/>
</dbReference>
<dbReference type="PANTHER" id="PTHR24305">
    <property type="entry name" value="CYTOCHROME P450"/>
    <property type="match status" value="1"/>
</dbReference>
<keyword evidence="2" id="KW-0472">Membrane</keyword>
<keyword evidence="4" id="KW-1185">Reference proteome</keyword>
<comment type="caution">
    <text evidence="3">The sequence shown here is derived from an EMBL/GenBank/DDBJ whole genome shotgun (WGS) entry which is preliminary data.</text>
</comment>
<evidence type="ECO:0000313" key="3">
    <source>
        <dbReference type="EMBL" id="KAK5083922.1"/>
    </source>
</evidence>
<comment type="cofactor">
    <cofactor evidence="1">
        <name>heme</name>
        <dbReference type="ChEBI" id="CHEBI:30413"/>
    </cofactor>
</comment>
<dbReference type="Proteomes" id="UP001309876">
    <property type="component" value="Unassembled WGS sequence"/>
</dbReference>
<proteinExistence type="predicted"/>
<evidence type="ECO:0000313" key="4">
    <source>
        <dbReference type="Proteomes" id="UP001309876"/>
    </source>
</evidence>
<dbReference type="PRINTS" id="PR00463">
    <property type="entry name" value="EP450I"/>
</dbReference>
<keyword evidence="1" id="KW-0479">Metal-binding</keyword>
<sequence length="543" mass="60535">MGMVGPTTFWSSYTFWTGSSIAASILLVKAAPEFTLSQSVTKTAIAIFFAQWLVYGIYAVILYPRYLSPLRHLPTVTEGSNPIMGQWFAITREASGEPMRRWTNTIENDGMIRYLGFFNRERILLTKPKALSEVLNTKNYEFQRPGLLLRGIKAILGEGLLLAEGDDHKFQRKGLAPAFAFRHIKELYPIFWSKSREMVKAMEEVELSGEKPSEAVEIGGWASRAALDIIGLGGMGQDFNSLADPNTELNNTYRKVFSPNRQAQILGLLQFFIPGWIVRALPLSRNDDIAAASKVARGTARNLIRQKKARLDQKEKMNPDIISIALESGVFTEEKLLDNMMTFLAAGHETTASSLTWVAYLLAKHPEVQSKLRDEIHEHISNLNNDVDDTIIDQMPYLHAVCQEVLRLYPPVPVTLREAVQDTSIQGQPIQKGTVIMLSPWAVNASKELWGDDADQFNPERWTGGKANSGGATSNYAALTFLHGPRSCIGQRFATAEMACLTAALVGKFDFELSYPDQVVVIKGGITARPRDGMHLKLKPVEW</sequence>
<name>A0AAN7SYY6_9EURO</name>
<dbReference type="InterPro" id="IPR002401">
    <property type="entry name" value="Cyt_P450_E_grp-I"/>
</dbReference>
<dbReference type="GO" id="GO:0004497">
    <property type="term" value="F:monooxygenase activity"/>
    <property type="evidence" value="ECO:0007669"/>
    <property type="project" value="InterPro"/>
</dbReference>
<feature type="transmembrane region" description="Helical" evidence="2">
    <location>
        <begin position="13"/>
        <end position="31"/>
    </location>
</feature>
<gene>
    <name evidence="3" type="ORF">LTR05_006429</name>
</gene>
<dbReference type="InterPro" id="IPR036396">
    <property type="entry name" value="Cyt_P450_sf"/>
</dbReference>
<keyword evidence="1" id="KW-0408">Iron</keyword>
<evidence type="ECO:0000256" key="2">
    <source>
        <dbReference type="SAM" id="Phobius"/>
    </source>
</evidence>
<dbReference type="AlphaFoldDB" id="A0AAN7SYY6"/>
<dbReference type="SUPFAM" id="SSF48264">
    <property type="entry name" value="Cytochrome P450"/>
    <property type="match status" value="1"/>
</dbReference>
<dbReference type="PRINTS" id="PR00385">
    <property type="entry name" value="P450"/>
</dbReference>
<keyword evidence="1" id="KW-0349">Heme</keyword>
<dbReference type="Gene3D" id="1.10.630.10">
    <property type="entry name" value="Cytochrome P450"/>
    <property type="match status" value="1"/>
</dbReference>
<dbReference type="GO" id="GO:0016705">
    <property type="term" value="F:oxidoreductase activity, acting on paired donors, with incorporation or reduction of molecular oxygen"/>
    <property type="evidence" value="ECO:0007669"/>
    <property type="project" value="InterPro"/>
</dbReference>
<keyword evidence="2" id="KW-1133">Transmembrane helix</keyword>
<keyword evidence="2" id="KW-0812">Transmembrane</keyword>
<dbReference type="GO" id="GO:0005506">
    <property type="term" value="F:iron ion binding"/>
    <property type="evidence" value="ECO:0007669"/>
    <property type="project" value="InterPro"/>
</dbReference>
<dbReference type="PANTHER" id="PTHR24305:SF227">
    <property type="entry name" value="P450, PUTATIVE (EUROFUNG)-RELATED"/>
    <property type="match status" value="1"/>
</dbReference>
<feature type="binding site" description="axial binding residue" evidence="1">
    <location>
        <position position="488"/>
    </location>
    <ligand>
        <name>heme</name>
        <dbReference type="ChEBI" id="CHEBI:30413"/>
    </ligand>
    <ligandPart>
        <name>Fe</name>
        <dbReference type="ChEBI" id="CHEBI:18248"/>
    </ligandPart>
</feature>
<dbReference type="Pfam" id="PF00067">
    <property type="entry name" value="p450"/>
    <property type="match status" value="1"/>
</dbReference>
<dbReference type="CDD" id="cd11069">
    <property type="entry name" value="CYP_FUM15-like"/>
    <property type="match status" value="1"/>
</dbReference>
<dbReference type="InterPro" id="IPR050121">
    <property type="entry name" value="Cytochrome_P450_monoxygenase"/>
</dbReference>
<dbReference type="GO" id="GO:0020037">
    <property type="term" value="F:heme binding"/>
    <property type="evidence" value="ECO:0007669"/>
    <property type="project" value="InterPro"/>
</dbReference>
<evidence type="ECO:0008006" key="5">
    <source>
        <dbReference type="Google" id="ProtNLM"/>
    </source>
</evidence>
<evidence type="ECO:0000256" key="1">
    <source>
        <dbReference type="PIRSR" id="PIRSR602401-1"/>
    </source>
</evidence>
<feature type="transmembrane region" description="Helical" evidence="2">
    <location>
        <begin position="43"/>
        <end position="63"/>
    </location>
</feature>
<organism evidence="3 4">
    <name type="scientific">Lithohypha guttulata</name>
    <dbReference type="NCBI Taxonomy" id="1690604"/>
    <lineage>
        <taxon>Eukaryota</taxon>
        <taxon>Fungi</taxon>
        <taxon>Dikarya</taxon>
        <taxon>Ascomycota</taxon>
        <taxon>Pezizomycotina</taxon>
        <taxon>Eurotiomycetes</taxon>
        <taxon>Chaetothyriomycetidae</taxon>
        <taxon>Chaetothyriales</taxon>
        <taxon>Trichomeriaceae</taxon>
        <taxon>Lithohypha</taxon>
    </lineage>
</organism>
<dbReference type="FunFam" id="1.10.630.10:FF:000051">
    <property type="entry name" value="Cytochrome P450 monooxygenase (Fum15)"/>
    <property type="match status" value="1"/>
</dbReference>
<protein>
    <recommendedName>
        <fullName evidence="5">Cytochrome P450</fullName>
    </recommendedName>
</protein>
<accession>A0AAN7SYY6</accession>
<dbReference type="InterPro" id="IPR001128">
    <property type="entry name" value="Cyt_P450"/>
</dbReference>